<protein>
    <submittedName>
        <fullName evidence="10">Branched-chain amino acid ABC transporter permease</fullName>
    </submittedName>
</protein>
<dbReference type="Proteomes" id="UP000630097">
    <property type="component" value="Unassembled WGS sequence"/>
</dbReference>
<sequence>MNVIQATLTGALIGGLYALMAAGLSVTWGVLRVINLAHFGLILIGAYLTFQVADSWHLDPILTLVITVPAMFVAGAAIQWLFDRLRLTEFNSLLVSFGLLIITIQVTSNIWSADFRRMSADVNPYATQSVAIGRLVFPVTTLVAFGLAALVVLASHLVLRRTFAGRAMRAIAQDRAVAGAFGVDHRRLSVLLGGIVGATAALAGMVFALSNALTPDTAYEWFGTVFAVVILGGIGEVVGTFAAGILVGVISGVVSAVWSPAAAPFVLFSAIILALLLRPQGLFAAGGVR</sequence>
<feature type="transmembrane region" description="Helical" evidence="9">
    <location>
        <begin position="6"/>
        <end position="26"/>
    </location>
</feature>
<gene>
    <name evidence="10" type="ORF">Pka01_17710</name>
</gene>
<dbReference type="PANTHER" id="PTHR11795">
    <property type="entry name" value="BRANCHED-CHAIN AMINO ACID TRANSPORT SYSTEM PERMEASE PROTEIN LIVH"/>
    <property type="match status" value="1"/>
</dbReference>
<keyword evidence="5" id="KW-0029">Amino-acid transport</keyword>
<dbReference type="GO" id="GO:0006865">
    <property type="term" value="P:amino acid transport"/>
    <property type="evidence" value="ECO:0007669"/>
    <property type="project" value="UniProtKB-KW"/>
</dbReference>
<keyword evidence="3" id="KW-1003">Cell membrane</keyword>
<dbReference type="Pfam" id="PF02653">
    <property type="entry name" value="BPD_transp_2"/>
    <property type="match status" value="1"/>
</dbReference>
<dbReference type="AlphaFoldDB" id="A0A8J3LVP9"/>
<evidence type="ECO:0000256" key="1">
    <source>
        <dbReference type="ARBA" id="ARBA00004651"/>
    </source>
</evidence>
<comment type="similarity">
    <text evidence="8">Belongs to the binding-protein-dependent transport system permease family. LivHM subfamily.</text>
</comment>
<comment type="subcellular location">
    <subcellularLocation>
        <location evidence="1">Cell membrane</location>
        <topology evidence="1">Multi-pass membrane protein</topology>
    </subcellularLocation>
</comment>
<evidence type="ECO:0000256" key="2">
    <source>
        <dbReference type="ARBA" id="ARBA00022448"/>
    </source>
</evidence>
<dbReference type="RefSeq" id="WP_203882125.1">
    <property type="nucleotide sequence ID" value="NZ_BAABHH010000007.1"/>
</dbReference>
<keyword evidence="4 9" id="KW-0812">Transmembrane</keyword>
<comment type="caution">
    <text evidence="10">The sequence shown here is derived from an EMBL/GenBank/DDBJ whole genome shotgun (WGS) entry which is preliminary data.</text>
</comment>
<name>A0A8J3LVP9_9ACTN</name>
<dbReference type="PANTHER" id="PTHR11795:SF445">
    <property type="entry name" value="AMINO ACID ABC TRANSPORTER PERMEASE PROTEIN"/>
    <property type="match status" value="1"/>
</dbReference>
<evidence type="ECO:0000256" key="7">
    <source>
        <dbReference type="ARBA" id="ARBA00023136"/>
    </source>
</evidence>
<feature type="transmembrane region" description="Helical" evidence="9">
    <location>
        <begin position="188"/>
        <end position="209"/>
    </location>
</feature>
<dbReference type="InterPro" id="IPR052157">
    <property type="entry name" value="BCAA_transport_permease"/>
</dbReference>
<accession>A0A8J3LVP9</accession>
<dbReference type="CDD" id="cd06582">
    <property type="entry name" value="TM_PBP1_LivH_like"/>
    <property type="match status" value="1"/>
</dbReference>
<dbReference type="InterPro" id="IPR001851">
    <property type="entry name" value="ABC_transp_permease"/>
</dbReference>
<evidence type="ECO:0000256" key="9">
    <source>
        <dbReference type="SAM" id="Phobius"/>
    </source>
</evidence>
<feature type="transmembrane region" description="Helical" evidence="9">
    <location>
        <begin position="62"/>
        <end position="81"/>
    </location>
</feature>
<evidence type="ECO:0000256" key="5">
    <source>
        <dbReference type="ARBA" id="ARBA00022970"/>
    </source>
</evidence>
<evidence type="ECO:0000313" key="10">
    <source>
        <dbReference type="EMBL" id="GIG78644.1"/>
    </source>
</evidence>
<keyword evidence="2" id="KW-0813">Transport</keyword>
<keyword evidence="7 9" id="KW-0472">Membrane</keyword>
<feature type="transmembrane region" description="Helical" evidence="9">
    <location>
        <begin position="131"/>
        <end position="159"/>
    </location>
</feature>
<feature type="transmembrane region" description="Helical" evidence="9">
    <location>
        <begin position="33"/>
        <end position="50"/>
    </location>
</feature>
<organism evidence="10 11">
    <name type="scientific">Planotetraspora kaengkrachanensis</name>
    <dbReference type="NCBI Taxonomy" id="575193"/>
    <lineage>
        <taxon>Bacteria</taxon>
        <taxon>Bacillati</taxon>
        <taxon>Actinomycetota</taxon>
        <taxon>Actinomycetes</taxon>
        <taxon>Streptosporangiales</taxon>
        <taxon>Streptosporangiaceae</taxon>
        <taxon>Planotetraspora</taxon>
    </lineage>
</organism>
<evidence type="ECO:0000256" key="3">
    <source>
        <dbReference type="ARBA" id="ARBA00022475"/>
    </source>
</evidence>
<reference evidence="10 11" key="1">
    <citation type="submission" date="2021-01" db="EMBL/GenBank/DDBJ databases">
        <title>Whole genome shotgun sequence of Planotetraspora kaengkrachanensis NBRC 104272.</title>
        <authorList>
            <person name="Komaki H."/>
            <person name="Tamura T."/>
        </authorList>
    </citation>
    <scope>NUCLEOTIDE SEQUENCE [LARGE SCALE GENOMIC DNA]</scope>
    <source>
        <strain evidence="10 11">NBRC 104272</strain>
    </source>
</reference>
<feature type="transmembrane region" description="Helical" evidence="9">
    <location>
        <begin position="93"/>
        <end position="111"/>
    </location>
</feature>
<dbReference type="GO" id="GO:0022857">
    <property type="term" value="F:transmembrane transporter activity"/>
    <property type="evidence" value="ECO:0007669"/>
    <property type="project" value="InterPro"/>
</dbReference>
<evidence type="ECO:0000313" key="11">
    <source>
        <dbReference type="Proteomes" id="UP000630097"/>
    </source>
</evidence>
<dbReference type="EMBL" id="BONV01000005">
    <property type="protein sequence ID" value="GIG78644.1"/>
    <property type="molecule type" value="Genomic_DNA"/>
</dbReference>
<dbReference type="GO" id="GO:0005886">
    <property type="term" value="C:plasma membrane"/>
    <property type="evidence" value="ECO:0007669"/>
    <property type="project" value="UniProtKB-SubCell"/>
</dbReference>
<evidence type="ECO:0000256" key="8">
    <source>
        <dbReference type="ARBA" id="ARBA00037998"/>
    </source>
</evidence>
<feature type="transmembrane region" description="Helical" evidence="9">
    <location>
        <begin position="257"/>
        <end position="277"/>
    </location>
</feature>
<evidence type="ECO:0000256" key="6">
    <source>
        <dbReference type="ARBA" id="ARBA00022989"/>
    </source>
</evidence>
<keyword evidence="11" id="KW-1185">Reference proteome</keyword>
<feature type="transmembrane region" description="Helical" evidence="9">
    <location>
        <begin position="221"/>
        <end position="250"/>
    </location>
</feature>
<keyword evidence="6 9" id="KW-1133">Transmembrane helix</keyword>
<proteinExistence type="inferred from homology"/>
<evidence type="ECO:0000256" key="4">
    <source>
        <dbReference type="ARBA" id="ARBA00022692"/>
    </source>
</evidence>